<name>A0A8H7KF25_BIOOC</name>
<organism evidence="1 2">
    <name type="scientific">Bionectria ochroleuca</name>
    <name type="common">Gliocladium roseum</name>
    <dbReference type="NCBI Taxonomy" id="29856"/>
    <lineage>
        <taxon>Eukaryota</taxon>
        <taxon>Fungi</taxon>
        <taxon>Dikarya</taxon>
        <taxon>Ascomycota</taxon>
        <taxon>Pezizomycotina</taxon>
        <taxon>Sordariomycetes</taxon>
        <taxon>Hypocreomycetidae</taxon>
        <taxon>Hypocreales</taxon>
        <taxon>Bionectriaceae</taxon>
        <taxon>Clonostachys</taxon>
    </lineage>
</organism>
<dbReference type="EMBL" id="JADCTT010000009">
    <property type="protein sequence ID" value="KAF9748523.1"/>
    <property type="molecule type" value="Genomic_DNA"/>
</dbReference>
<dbReference type="Proteomes" id="UP000616885">
    <property type="component" value="Unassembled WGS sequence"/>
</dbReference>
<sequence>MSEVKKPLHHVTSLLHARVSIKLDGSDCRHAFQDFAQEIAAEVFIEAFVASEAIVNTIARVVLDKYRDGTYVGAFCQPKSIVHYPSARGCTPAWADTQLDRGEARSLMGLQAGQEWSLGFEVSARENREDAEASGTVEVVCCFLANQPTDANDCQLLVETSVVSWFEIEHVAFLILVVVKEVCID</sequence>
<gene>
    <name evidence="1" type="ORF">IM811_018028</name>
</gene>
<proteinExistence type="predicted"/>
<evidence type="ECO:0000313" key="2">
    <source>
        <dbReference type="Proteomes" id="UP000616885"/>
    </source>
</evidence>
<protein>
    <submittedName>
        <fullName evidence="1">Uncharacterized protein</fullName>
    </submittedName>
</protein>
<reference evidence="1" key="1">
    <citation type="submission" date="2020-10" db="EMBL/GenBank/DDBJ databases">
        <title>High-Quality Genome Resource of Clonostachys rosea strain S41 by Oxford Nanopore Long-Read Sequencing.</title>
        <authorList>
            <person name="Wang H."/>
        </authorList>
    </citation>
    <scope>NUCLEOTIDE SEQUENCE</scope>
    <source>
        <strain evidence="1">S41</strain>
    </source>
</reference>
<dbReference type="AlphaFoldDB" id="A0A8H7KF25"/>
<evidence type="ECO:0000313" key="1">
    <source>
        <dbReference type="EMBL" id="KAF9748523.1"/>
    </source>
</evidence>
<accession>A0A8H7KF25</accession>
<comment type="caution">
    <text evidence="1">The sequence shown here is derived from an EMBL/GenBank/DDBJ whole genome shotgun (WGS) entry which is preliminary data.</text>
</comment>